<evidence type="ECO:0000256" key="3">
    <source>
        <dbReference type="ARBA" id="ARBA00022448"/>
    </source>
</evidence>
<dbReference type="GO" id="GO:0015473">
    <property type="term" value="F:fimbrial usher porin activity"/>
    <property type="evidence" value="ECO:0007669"/>
    <property type="project" value="InterPro"/>
</dbReference>
<evidence type="ECO:0000256" key="2">
    <source>
        <dbReference type="ARBA" id="ARBA00008064"/>
    </source>
</evidence>
<dbReference type="Gene3D" id="2.60.40.2070">
    <property type="match status" value="1"/>
</dbReference>
<evidence type="ECO:0000313" key="14">
    <source>
        <dbReference type="Proteomes" id="UP000001410"/>
    </source>
</evidence>
<evidence type="ECO:0000256" key="9">
    <source>
        <dbReference type="RuleBase" id="RU003884"/>
    </source>
</evidence>
<dbReference type="PROSITE" id="PS01151">
    <property type="entry name" value="FIMBRIAL_USHER"/>
    <property type="match status" value="1"/>
</dbReference>
<dbReference type="AlphaFoldDB" id="A0A0H2VG26"/>
<dbReference type="GO" id="GO:0009297">
    <property type="term" value="P:pilus assembly"/>
    <property type="evidence" value="ECO:0007669"/>
    <property type="project" value="InterPro"/>
</dbReference>
<keyword evidence="4" id="KW-1134">Transmembrane beta strand</keyword>
<dbReference type="KEGG" id="ecc:c5186"/>
<dbReference type="HOGENOM" id="CLU_009120_1_1_6"/>
<feature type="chain" id="PRO_5002599824" evidence="10">
    <location>
        <begin position="35"/>
        <end position="843"/>
    </location>
</feature>
<dbReference type="Pfam" id="PF13954">
    <property type="entry name" value="PapC_N"/>
    <property type="match status" value="1"/>
</dbReference>
<dbReference type="SMR" id="A0A0H2VG26"/>
<dbReference type="InterPro" id="IPR037224">
    <property type="entry name" value="PapC_N_sf"/>
</dbReference>
<dbReference type="Proteomes" id="UP000001410">
    <property type="component" value="Chromosome"/>
</dbReference>
<evidence type="ECO:0000256" key="6">
    <source>
        <dbReference type="ARBA" id="ARBA00022729"/>
    </source>
</evidence>
<dbReference type="GO" id="GO:0009279">
    <property type="term" value="C:cell outer membrane"/>
    <property type="evidence" value="ECO:0007669"/>
    <property type="project" value="UniProtKB-SubCell"/>
</dbReference>
<dbReference type="eggNOG" id="COG3188">
    <property type="taxonomic scope" value="Bacteria"/>
</dbReference>
<comment type="subcellular location">
    <subcellularLocation>
        <location evidence="1 9">Cell outer membrane</location>
        <topology evidence="1 9">Multi-pass membrane protein</topology>
    </subcellularLocation>
</comment>
<dbReference type="PANTHER" id="PTHR30451:SF10">
    <property type="entry name" value="OUTER MEMBRANE USHER PROTEIN YFCU-RELATED"/>
    <property type="match status" value="1"/>
</dbReference>
<dbReference type="InterPro" id="IPR043142">
    <property type="entry name" value="PapC-like_C_sf"/>
</dbReference>
<dbReference type="Gene3D" id="2.60.40.3110">
    <property type="match status" value="1"/>
</dbReference>
<dbReference type="EMBL" id="AE014075">
    <property type="protein sequence ID" value="AAN83608.1"/>
    <property type="molecule type" value="Genomic_DNA"/>
</dbReference>
<dbReference type="InterPro" id="IPR042186">
    <property type="entry name" value="FimD_plug_dom"/>
</dbReference>
<dbReference type="InterPro" id="IPR018030">
    <property type="entry name" value="Fimbrial_membr_usher_CS"/>
</dbReference>
<keyword evidence="5 9" id="KW-0812">Transmembrane</keyword>
<dbReference type="InterPro" id="IPR025885">
    <property type="entry name" value="PapC_N"/>
</dbReference>
<dbReference type="Pfam" id="PF00577">
    <property type="entry name" value="Usher"/>
    <property type="match status" value="1"/>
</dbReference>
<proteinExistence type="inferred from homology"/>
<evidence type="ECO:0000313" key="13">
    <source>
        <dbReference type="EMBL" id="AAN83608.1"/>
    </source>
</evidence>
<protein>
    <submittedName>
        <fullName evidence="13">PapC protein</fullName>
    </submittedName>
</protein>
<feature type="domain" description="PapC N-terminal" evidence="12">
    <location>
        <begin position="36"/>
        <end position="188"/>
    </location>
</feature>
<keyword evidence="14" id="KW-1185">Reference proteome</keyword>
<keyword evidence="3 9" id="KW-0813">Transport</keyword>
<organism evidence="13 14">
    <name type="scientific">Escherichia coli O6:H1 (strain CFT073 / ATCC 700928 / UPEC)</name>
    <dbReference type="NCBI Taxonomy" id="199310"/>
    <lineage>
        <taxon>Bacteria</taxon>
        <taxon>Pseudomonadati</taxon>
        <taxon>Pseudomonadota</taxon>
        <taxon>Gammaproteobacteria</taxon>
        <taxon>Enterobacterales</taxon>
        <taxon>Enterobacteriaceae</taxon>
        <taxon>Escherichia</taxon>
    </lineage>
</organism>
<feature type="domain" description="PapC-like C-terminal" evidence="11">
    <location>
        <begin position="769"/>
        <end position="824"/>
    </location>
</feature>
<dbReference type="Pfam" id="PF13953">
    <property type="entry name" value="PapC_C"/>
    <property type="match status" value="1"/>
</dbReference>
<name>A0A0H2VG26_ECOL6</name>
<evidence type="ECO:0000256" key="5">
    <source>
        <dbReference type="ARBA" id="ARBA00022692"/>
    </source>
</evidence>
<dbReference type="Gene3D" id="2.60.40.2610">
    <property type="entry name" value="Outer membrane usher protein FimD, plug domain"/>
    <property type="match status" value="1"/>
</dbReference>
<keyword evidence="8 9" id="KW-0998">Cell outer membrane</keyword>
<evidence type="ECO:0000259" key="12">
    <source>
        <dbReference type="Pfam" id="PF13954"/>
    </source>
</evidence>
<feature type="signal peptide" evidence="10">
    <location>
        <begin position="1"/>
        <end position="34"/>
    </location>
</feature>
<keyword evidence="6 10" id="KW-0732">Signal</keyword>
<keyword evidence="7 9" id="KW-0472">Membrane</keyword>
<dbReference type="STRING" id="199310.c5186"/>
<dbReference type="SUPFAM" id="SSF141729">
    <property type="entry name" value="FimD N-terminal domain-like"/>
    <property type="match status" value="1"/>
</dbReference>
<comment type="similarity">
    <text evidence="2 9">Belongs to the fimbrial export usher family.</text>
</comment>
<accession>A0A0H2VG26</accession>
<dbReference type="Gene3D" id="3.10.20.410">
    <property type="match status" value="1"/>
</dbReference>
<dbReference type="InterPro" id="IPR000015">
    <property type="entry name" value="Fimb_usher"/>
</dbReference>
<evidence type="ECO:0000256" key="4">
    <source>
        <dbReference type="ARBA" id="ARBA00022452"/>
    </source>
</evidence>
<dbReference type="InterPro" id="IPR025949">
    <property type="entry name" value="PapC-like_C"/>
</dbReference>
<gene>
    <name evidence="13" type="primary">papC_2</name>
    <name evidence="13" type="ordered locus">c5186</name>
</gene>
<sequence>MNLVMRGMKDRIPFAVNNITCVILLSLFCNAASAVEFNTDVLDAADKKNIDFTRFSEAGYVLPGQYLLDVIVNGQSISPASLQISFVEPQSSGDKAEKKLPQACLTSDMVRLMGLTAESLDKVVYWHDGQCADFHGLPGVDIRPDTGAGVLRINMPQAWLEYSDATWLPPSRWDDGIPGLMLDYNLNGTVSRNYQGGDSHQFSYNGTVGGNLGPWRLRADYQGSQEQSRYNGEKTTNRNFTWSRFYLFRAIPRWRANLTLGENNINSDIFRSWSYTGASLESDDRMLPPRLRGYAPQITGIAETNARVVVSQQGRVLYDSMVPAGPFSIQDLDSSVRGRLDVEVIEQNGRKKTFQVDTASVPYLTRPGQVRYKLVSGRSRGYGHETEGPVFATGEASWGLSNQWSLYGGAVLAGDYNALAAGAGWDLGVPGTLSADITQSVARIEGERTFQGKSWRLSYSKRFDNADADITFAGYRFSERNYMTMEQYLNARYRNDYSSREKEMYTVTLNKNVADWNTSFNLQYSRQTYWDIRKTDYYTVSVNRYFNVFGLQGVAVGLSASRSKYLGRDNDSAYLRISVPLGTGTASYSGSMSNDRYVNMAGYTDMFNDGLDSYSLNAGLNSGGGLTSQRQINAYYSHRSPLANLSANIASLQKGYTSFGVSASGGATITGKGAALHAGGMSGGTRLLVDTDGVGGVPVDGGQVVTNRWGTGVVTDISSYYRNTTSVDLKRLPDDVEATRSVVESALTEGAIGYRKFSVLKGKRLFAILRLADGSQPPFGASVTSEKGRELGMVADEGLAWLSGVTPGETLSVNWDGKIQCQVNVPETAISDQQLLLPCTPQK</sequence>
<evidence type="ECO:0000256" key="1">
    <source>
        <dbReference type="ARBA" id="ARBA00004571"/>
    </source>
</evidence>
<evidence type="ECO:0000259" key="11">
    <source>
        <dbReference type="Pfam" id="PF13953"/>
    </source>
</evidence>
<evidence type="ECO:0000256" key="8">
    <source>
        <dbReference type="ARBA" id="ARBA00023237"/>
    </source>
</evidence>
<dbReference type="FunFam" id="2.60.40.2070:FF:000003">
    <property type="entry name" value="Putative fimbrial outer membrane usher"/>
    <property type="match status" value="1"/>
</dbReference>
<evidence type="ECO:0000256" key="10">
    <source>
        <dbReference type="SAM" id="SignalP"/>
    </source>
</evidence>
<evidence type="ECO:0000256" key="7">
    <source>
        <dbReference type="ARBA" id="ARBA00023136"/>
    </source>
</evidence>
<dbReference type="PANTHER" id="PTHR30451">
    <property type="entry name" value="OUTER MEMBRANE USHER PROTEIN"/>
    <property type="match status" value="1"/>
</dbReference>
<reference evidence="13 14" key="1">
    <citation type="journal article" date="2002" name="Proc. Natl. Acad. Sci. U.S.A.">
        <title>Extensive mosaic structure revealed by the complete genome sequence of uropathogenic Escherichia coli.</title>
        <authorList>
            <person name="Welch R.A."/>
            <person name="Burland V."/>
            <person name="Plunkett G.III."/>
            <person name="Redford P."/>
            <person name="Roesch P."/>
            <person name="Rasko D."/>
            <person name="Buckles E.L."/>
            <person name="Liou S.R."/>
            <person name="Boutin A."/>
            <person name="Hackett J."/>
            <person name="Stroud D."/>
            <person name="Mayhew G.F."/>
            <person name="Rose D.J."/>
            <person name="Zhou S."/>
            <person name="Schwartz D.C."/>
            <person name="Perna N.T."/>
            <person name="Mobley H.L."/>
            <person name="Donnenberg M.S."/>
            <person name="Blattner F.R."/>
        </authorList>
    </citation>
    <scope>NUCLEOTIDE SEQUENCE [LARGE SCALE GENOMIC DNA]</scope>
    <source>
        <strain evidence="14">CFT073 / ATCC 700928 / UPEC</strain>
    </source>
</reference>
<keyword evidence="9" id="KW-1029">Fimbrium biogenesis</keyword>